<feature type="region of interest" description="Disordered" evidence="4">
    <location>
        <begin position="157"/>
        <end position="186"/>
    </location>
</feature>
<dbReference type="STRING" id="416450.A0A1V6PYQ6"/>
<name>A0A1V6PYQ6_9EURO</name>
<keyword evidence="2 3" id="KW-0040">ANK repeat</keyword>
<comment type="caution">
    <text evidence="5">The sequence shown here is derived from an EMBL/GenBank/DDBJ whole genome shotgun (WGS) entry which is preliminary data.</text>
</comment>
<keyword evidence="1" id="KW-0677">Repeat</keyword>
<protein>
    <submittedName>
        <fullName evidence="5">Uncharacterized protein</fullName>
    </submittedName>
</protein>
<evidence type="ECO:0000256" key="1">
    <source>
        <dbReference type="ARBA" id="ARBA00022737"/>
    </source>
</evidence>
<keyword evidence="6" id="KW-1185">Reference proteome</keyword>
<dbReference type="PANTHER" id="PTHR24189:SF50">
    <property type="entry name" value="ANKYRIN REPEAT AND SOCS BOX PROTEIN 2"/>
    <property type="match status" value="1"/>
</dbReference>
<dbReference type="Pfam" id="PF12796">
    <property type="entry name" value="Ank_2"/>
    <property type="match status" value="1"/>
</dbReference>
<dbReference type="Gene3D" id="1.25.40.20">
    <property type="entry name" value="Ankyrin repeat-containing domain"/>
    <property type="match status" value="1"/>
</dbReference>
<organism evidence="5 6">
    <name type="scientific">Penicillium antarcticum</name>
    <dbReference type="NCBI Taxonomy" id="416450"/>
    <lineage>
        <taxon>Eukaryota</taxon>
        <taxon>Fungi</taxon>
        <taxon>Dikarya</taxon>
        <taxon>Ascomycota</taxon>
        <taxon>Pezizomycotina</taxon>
        <taxon>Eurotiomycetes</taxon>
        <taxon>Eurotiomycetidae</taxon>
        <taxon>Eurotiales</taxon>
        <taxon>Aspergillaceae</taxon>
        <taxon>Penicillium</taxon>
    </lineage>
</organism>
<evidence type="ECO:0000256" key="2">
    <source>
        <dbReference type="ARBA" id="ARBA00023043"/>
    </source>
</evidence>
<dbReference type="SUPFAM" id="SSF48403">
    <property type="entry name" value="Ankyrin repeat"/>
    <property type="match status" value="1"/>
</dbReference>
<dbReference type="SMART" id="SM00248">
    <property type="entry name" value="ANK"/>
    <property type="match status" value="1"/>
</dbReference>
<evidence type="ECO:0000256" key="3">
    <source>
        <dbReference type="PROSITE-ProRule" id="PRU00023"/>
    </source>
</evidence>
<evidence type="ECO:0000313" key="5">
    <source>
        <dbReference type="EMBL" id="OQD82154.1"/>
    </source>
</evidence>
<reference evidence="6" key="1">
    <citation type="journal article" date="2017" name="Nat. Microbiol.">
        <title>Global analysis of biosynthetic gene clusters reveals vast potential of secondary metabolite production in Penicillium species.</title>
        <authorList>
            <person name="Nielsen J.C."/>
            <person name="Grijseels S."/>
            <person name="Prigent S."/>
            <person name="Ji B."/>
            <person name="Dainat J."/>
            <person name="Nielsen K.F."/>
            <person name="Frisvad J.C."/>
            <person name="Workman M."/>
            <person name="Nielsen J."/>
        </authorList>
    </citation>
    <scope>NUCLEOTIDE SEQUENCE [LARGE SCALE GENOMIC DNA]</scope>
    <source>
        <strain evidence="6">IBT 31811</strain>
    </source>
</reference>
<accession>A0A1V6PYQ6</accession>
<dbReference type="Proteomes" id="UP000191672">
    <property type="component" value="Unassembled WGS sequence"/>
</dbReference>
<evidence type="ECO:0000313" key="6">
    <source>
        <dbReference type="Proteomes" id="UP000191672"/>
    </source>
</evidence>
<dbReference type="AlphaFoldDB" id="A0A1V6PYQ6"/>
<gene>
    <name evidence="5" type="ORF">PENANT_c023G02707</name>
</gene>
<dbReference type="InterPro" id="IPR036770">
    <property type="entry name" value="Ankyrin_rpt-contain_sf"/>
</dbReference>
<dbReference type="EMBL" id="MDYN01000023">
    <property type="protein sequence ID" value="OQD82154.1"/>
    <property type="molecule type" value="Genomic_DNA"/>
</dbReference>
<dbReference type="PROSITE" id="PS50088">
    <property type="entry name" value="ANK_REPEAT"/>
    <property type="match status" value="1"/>
</dbReference>
<dbReference type="PANTHER" id="PTHR24189">
    <property type="entry name" value="MYOTROPHIN"/>
    <property type="match status" value="1"/>
</dbReference>
<feature type="repeat" description="ANK" evidence="3">
    <location>
        <begin position="56"/>
        <end position="89"/>
    </location>
</feature>
<evidence type="ECO:0000256" key="4">
    <source>
        <dbReference type="SAM" id="MobiDB-lite"/>
    </source>
</evidence>
<proteinExistence type="predicted"/>
<dbReference type="PROSITE" id="PS50297">
    <property type="entry name" value="ANK_REP_REGION"/>
    <property type="match status" value="1"/>
</dbReference>
<dbReference type="InterPro" id="IPR050745">
    <property type="entry name" value="Multifunctional_regulatory"/>
</dbReference>
<sequence>MTPLHHWRTTPSAVAITLRSQLSYCGTQTPMHGDDETTLPELLIVHGADPRHVDKNGETPLLLAARNLRQVQVVNVLLRHGTDVNAVGIQGNTVFHYRTRGGDVALEWSSAKNIRARVEIVRASHEAAGDKDTLMEQLNAQGTTWQRMMMDKRRAWQDTEERIRTPSSRRGRGQPQRGGQSFSTAPIEAEDPVILGCWLLQVE</sequence>
<dbReference type="InterPro" id="IPR002110">
    <property type="entry name" value="Ankyrin_rpt"/>
</dbReference>